<evidence type="ECO:0000313" key="12">
    <source>
        <dbReference type="EMBL" id="GFR31297.1"/>
    </source>
</evidence>
<dbReference type="GO" id="GO:0003777">
    <property type="term" value="F:microtubule motor activity"/>
    <property type="evidence" value="ECO:0007669"/>
    <property type="project" value="InterPro"/>
</dbReference>
<evidence type="ECO:0000259" key="11">
    <source>
        <dbReference type="PROSITE" id="PS50067"/>
    </source>
</evidence>
<dbReference type="InterPro" id="IPR027417">
    <property type="entry name" value="P-loop_NTPase"/>
</dbReference>
<dbReference type="PRINTS" id="PR00380">
    <property type="entry name" value="KINESINHEAVY"/>
</dbReference>
<evidence type="ECO:0000256" key="6">
    <source>
        <dbReference type="ARBA" id="ARBA00023054"/>
    </source>
</evidence>
<evidence type="ECO:0000256" key="3">
    <source>
        <dbReference type="ARBA" id="ARBA00022701"/>
    </source>
</evidence>
<comment type="subcellular location">
    <subcellularLocation>
        <location evidence="1">Cytoplasm</location>
        <location evidence="1">Cytoskeleton</location>
    </subcellularLocation>
</comment>
<organism evidence="12 13">
    <name type="scientific">Trichonephila clavata</name>
    <name type="common">Joro spider</name>
    <name type="synonym">Nephila clavata</name>
    <dbReference type="NCBI Taxonomy" id="2740835"/>
    <lineage>
        <taxon>Eukaryota</taxon>
        <taxon>Metazoa</taxon>
        <taxon>Ecdysozoa</taxon>
        <taxon>Arthropoda</taxon>
        <taxon>Chelicerata</taxon>
        <taxon>Arachnida</taxon>
        <taxon>Araneae</taxon>
        <taxon>Araneomorphae</taxon>
        <taxon>Entelegynae</taxon>
        <taxon>Araneoidea</taxon>
        <taxon>Nephilidae</taxon>
        <taxon>Trichonephila</taxon>
    </lineage>
</organism>
<dbReference type="GO" id="GO:0008017">
    <property type="term" value="F:microtubule binding"/>
    <property type="evidence" value="ECO:0007669"/>
    <property type="project" value="InterPro"/>
</dbReference>
<keyword evidence="2" id="KW-0963">Cytoplasm</keyword>
<dbReference type="PANTHER" id="PTHR47972">
    <property type="entry name" value="KINESIN-LIKE PROTEIN KLP-3"/>
    <property type="match status" value="1"/>
</dbReference>
<dbReference type="FunFam" id="3.40.850.10:FF:000065">
    <property type="entry name" value="Kinesin-like protein"/>
    <property type="match status" value="1"/>
</dbReference>
<evidence type="ECO:0000256" key="5">
    <source>
        <dbReference type="ARBA" id="ARBA00022840"/>
    </source>
</evidence>
<dbReference type="SMART" id="SM00129">
    <property type="entry name" value="KISc"/>
    <property type="match status" value="1"/>
</dbReference>
<dbReference type="GO" id="GO:0005524">
    <property type="term" value="F:ATP binding"/>
    <property type="evidence" value="ECO:0007669"/>
    <property type="project" value="UniProtKB-UniRule"/>
</dbReference>
<dbReference type="GO" id="GO:0007018">
    <property type="term" value="P:microtubule-based movement"/>
    <property type="evidence" value="ECO:0007669"/>
    <property type="project" value="InterPro"/>
</dbReference>
<sequence length="677" mass="75545">MQPPFLNLNTIDYHESKPLAPNIPKIAPIAKKTVPALQKTGVKRPGESQMALSEKKQRINNGISARRNVENSNNLAKVAGFSERAKRAALQPIAESALMRGSLPVISLSKSKPKRPAWDLKGRIQDMEENFQSAQQVNSTLNEQLTTYNQRILALEEANSLLHKDVEIKASQSEVASSQASNLEKQLREKTEEFERKMKEKDDELSTLKAKNKELGIELSSLRNDYENLQNTHQQETSSLKSSITSLICSKSGLQAQLDATQLLVESLQEEIKQLTKVKVDKENENENLLKNIANLESKLLSEETTRRKLHNVIQELKGNIRVFCRMRPALSEELKNGIQLASITTADNKIIEVNQMGDVGMNDSGKAQKKYEFSFDAVFLPSASQQEIFEEISQLVQSAIDGYNVCIFAYGQTGSGKTYTMEGPENIIDFTSLDHESHLGMIPRSVQKIFKCIRDLEPRGWKYRVEAFFLEIYNERIQDLLNSDSVSGNAKCDIIKSAGKGNDCLLSNVTTSTVSCAEEVYNLLKKARINRAVAATKCNEYSSRSHYVFQLKIYGENSLTDEKCEGILNLVDLAGSERVKDSGSAGDRLTEAKAINKSLSNLGKVIMSLSKKENHIPYRDSKLTHLLANSLGGNSKTLMFVNISPDNENLSETINSLRFATKVNQCNIGTAQKRVK</sequence>
<dbReference type="PROSITE" id="PS50067">
    <property type="entry name" value="KINESIN_MOTOR_2"/>
    <property type="match status" value="1"/>
</dbReference>
<dbReference type="InterPro" id="IPR001752">
    <property type="entry name" value="Kinesin_motor_dom"/>
</dbReference>
<evidence type="ECO:0000256" key="1">
    <source>
        <dbReference type="ARBA" id="ARBA00004245"/>
    </source>
</evidence>
<dbReference type="GO" id="GO:0005874">
    <property type="term" value="C:microtubule"/>
    <property type="evidence" value="ECO:0007669"/>
    <property type="project" value="UniProtKB-KW"/>
</dbReference>
<reference evidence="12" key="1">
    <citation type="submission" date="2020-07" db="EMBL/GenBank/DDBJ databases">
        <title>Multicomponent nature underlies the extraordinary mechanical properties of spider dragline silk.</title>
        <authorList>
            <person name="Kono N."/>
            <person name="Nakamura H."/>
            <person name="Mori M."/>
            <person name="Yoshida Y."/>
            <person name="Ohtoshi R."/>
            <person name="Malay A.D."/>
            <person name="Moran D.A.P."/>
            <person name="Tomita M."/>
            <person name="Numata K."/>
            <person name="Arakawa K."/>
        </authorList>
    </citation>
    <scope>NUCLEOTIDE SEQUENCE</scope>
</reference>
<keyword evidence="7 9" id="KW-0505">Motor protein</keyword>
<dbReference type="SUPFAM" id="SSF52540">
    <property type="entry name" value="P-loop containing nucleoside triphosphate hydrolases"/>
    <property type="match status" value="1"/>
</dbReference>
<keyword evidence="3" id="KW-0493">Microtubule</keyword>
<dbReference type="CDD" id="cd01366">
    <property type="entry name" value="KISc_C_terminal"/>
    <property type="match status" value="1"/>
</dbReference>
<dbReference type="Gene3D" id="3.40.850.10">
    <property type="entry name" value="Kinesin motor domain"/>
    <property type="match status" value="1"/>
</dbReference>
<feature type="coiled-coil region" evidence="10">
    <location>
        <begin position="124"/>
        <end position="306"/>
    </location>
</feature>
<comment type="caution">
    <text evidence="12">The sequence shown here is derived from an EMBL/GenBank/DDBJ whole genome shotgun (WGS) entry which is preliminary data.</text>
</comment>
<evidence type="ECO:0000256" key="9">
    <source>
        <dbReference type="PROSITE-ProRule" id="PRU00283"/>
    </source>
</evidence>
<comment type="similarity">
    <text evidence="9">Belongs to the TRAFAC class myosin-kinesin ATPase superfamily. Kinesin family.</text>
</comment>
<gene>
    <name evidence="12" type="ORF">TNCT_19891</name>
</gene>
<keyword evidence="5 9" id="KW-0067">ATP-binding</keyword>
<keyword evidence="8" id="KW-0206">Cytoskeleton</keyword>
<evidence type="ECO:0000256" key="8">
    <source>
        <dbReference type="ARBA" id="ARBA00023212"/>
    </source>
</evidence>
<dbReference type="Proteomes" id="UP000887116">
    <property type="component" value="Unassembled WGS sequence"/>
</dbReference>
<feature type="binding site" evidence="9">
    <location>
        <begin position="412"/>
        <end position="419"/>
    </location>
    <ligand>
        <name>ATP</name>
        <dbReference type="ChEBI" id="CHEBI:30616"/>
    </ligand>
</feature>
<evidence type="ECO:0000256" key="4">
    <source>
        <dbReference type="ARBA" id="ARBA00022741"/>
    </source>
</evidence>
<evidence type="ECO:0000256" key="2">
    <source>
        <dbReference type="ARBA" id="ARBA00022490"/>
    </source>
</evidence>
<dbReference type="Pfam" id="PF00225">
    <property type="entry name" value="Kinesin"/>
    <property type="match status" value="1"/>
</dbReference>
<dbReference type="PANTHER" id="PTHR47972:SF45">
    <property type="entry name" value="PROTEIN CLARET SEGREGATIONAL"/>
    <property type="match status" value="1"/>
</dbReference>
<dbReference type="InterPro" id="IPR036961">
    <property type="entry name" value="Kinesin_motor_dom_sf"/>
</dbReference>
<dbReference type="OrthoDB" id="3176171at2759"/>
<keyword evidence="6 10" id="KW-0175">Coiled coil</keyword>
<name>A0A8X6M461_TRICU</name>
<evidence type="ECO:0000313" key="13">
    <source>
        <dbReference type="Proteomes" id="UP000887116"/>
    </source>
</evidence>
<accession>A0A8X6M461</accession>
<proteinExistence type="inferred from homology"/>
<dbReference type="GO" id="GO:0090307">
    <property type="term" value="P:mitotic spindle assembly"/>
    <property type="evidence" value="ECO:0007669"/>
    <property type="project" value="UniProtKB-ARBA"/>
</dbReference>
<evidence type="ECO:0000256" key="10">
    <source>
        <dbReference type="SAM" id="Coils"/>
    </source>
</evidence>
<dbReference type="InterPro" id="IPR027640">
    <property type="entry name" value="Kinesin-like_fam"/>
</dbReference>
<keyword evidence="4 9" id="KW-0547">Nucleotide-binding</keyword>
<evidence type="ECO:0000256" key="7">
    <source>
        <dbReference type="ARBA" id="ARBA00023175"/>
    </source>
</evidence>
<feature type="domain" description="Kinesin motor" evidence="11">
    <location>
        <begin position="320"/>
        <end position="667"/>
    </location>
</feature>
<keyword evidence="13" id="KW-1185">Reference proteome</keyword>
<protein>
    <submittedName>
        <fullName evidence="12">Carboxy-terminal kinesin 2</fullName>
    </submittedName>
</protein>
<dbReference type="AlphaFoldDB" id="A0A8X6M461"/>
<dbReference type="EMBL" id="BMAO01019561">
    <property type="protein sequence ID" value="GFR31297.1"/>
    <property type="molecule type" value="Genomic_DNA"/>
</dbReference>